<comment type="subcellular location">
    <subcellularLocation>
        <location evidence="2">Cell membrane</location>
        <topology evidence="2">Multi-pass membrane protein</topology>
    </subcellularLocation>
</comment>
<feature type="transmembrane region" description="Helical" evidence="12">
    <location>
        <begin position="189"/>
        <end position="211"/>
    </location>
</feature>
<dbReference type="InterPro" id="IPR008509">
    <property type="entry name" value="MOT2/MFSD5"/>
</dbReference>
<dbReference type="CDD" id="cd17487">
    <property type="entry name" value="MFS_MFSD5_like"/>
    <property type="match status" value="1"/>
</dbReference>
<dbReference type="PANTHER" id="PTHR23516">
    <property type="entry name" value="SAM (S-ADENOSYL METHIONINE) TRANSPORTER"/>
    <property type="match status" value="1"/>
</dbReference>
<sequence>MNYSIRSILYDINKLREVNIVRCTRNLIIKKTLRNFKMVSSNSNLTLKVAKLEESDDFYTYLVYCLLFVSISVCCSLQYIMRVTKSSLPAANNTHFRNFQKKYFLVYFLALFGDWLQGPYIYKLYSHYGFTSFQIAVLYVVGFSASVFFGTGAGVLADRFGRKRMCMVFCITYSLCCFMKIFPNYNILLLGRLLGGISTSLLFSVFESWYVSEHIQNYDFPREWISVTFSKATFWNGVLAIIAGVIANFTSDFLDWGPVSPFILAIPCFIVSCCIMSKTWNENYGKQQKNSKNICIQGLQLIVTNKLILMLGIVQSLFESVMYVFVFLWTPILDSVHPPLGIIFSIFMVCIMIGSTFYQLAYYRQVEPPVLLFLAVVLATVSQLGCALAASYDNIDIGVASASFFLLEIAVGIYFPAIGYIKSECIPESHRANIMNWFRVPLNVITCIILLSLHSERDAAGNCVIFLICSVMMSCCSLIMVKIMKILPIVTIPTEQIC</sequence>
<evidence type="ECO:0000256" key="6">
    <source>
        <dbReference type="ARBA" id="ARBA00022692"/>
    </source>
</evidence>
<evidence type="ECO:0000256" key="5">
    <source>
        <dbReference type="ARBA" id="ARBA00022475"/>
    </source>
</evidence>
<reference evidence="13" key="1">
    <citation type="submission" date="2020-08" db="EMBL/GenBank/DDBJ databases">
        <title>Multicomponent nature underlies the extraordinary mechanical properties of spider dragline silk.</title>
        <authorList>
            <person name="Kono N."/>
            <person name="Nakamura H."/>
            <person name="Mori M."/>
            <person name="Yoshida Y."/>
            <person name="Ohtoshi R."/>
            <person name="Malay A.D."/>
            <person name="Moran D.A.P."/>
            <person name="Tomita M."/>
            <person name="Numata K."/>
            <person name="Arakawa K."/>
        </authorList>
    </citation>
    <scope>NUCLEOTIDE SEQUENCE</scope>
</reference>
<protein>
    <recommendedName>
        <fullName evidence="3">Molybdate-anion transporter</fullName>
    </recommendedName>
    <alternativeName>
        <fullName evidence="10">Major facilitator superfamily domain-containing protein 5</fullName>
    </alternativeName>
    <alternativeName>
        <fullName evidence="11">Molybdate transporter 2 homolog</fullName>
    </alternativeName>
</protein>
<dbReference type="Proteomes" id="UP000887013">
    <property type="component" value="Unassembled WGS sequence"/>
</dbReference>
<evidence type="ECO:0000256" key="10">
    <source>
        <dbReference type="ARBA" id="ARBA00030646"/>
    </source>
</evidence>
<feature type="transmembrane region" description="Helical" evidence="12">
    <location>
        <begin position="370"/>
        <end position="391"/>
    </location>
</feature>
<feature type="transmembrane region" description="Helical" evidence="12">
    <location>
        <begin position="232"/>
        <end position="250"/>
    </location>
</feature>
<keyword evidence="8" id="KW-0406">Ion transport</keyword>
<evidence type="ECO:0000256" key="11">
    <source>
        <dbReference type="ARBA" id="ARBA00032555"/>
    </source>
</evidence>
<dbReference type="GO" id="GO:0006811">
    <property type="term" value="P:monoatomic ion transport"/>
    <property type="evidence" value="ECO:0007669"/>
    <property type="project" value="UniProtKB-KW"/>
</dbReference>
<dbReference type="GO" id="GO:0005886">
    <property type="term" value="C:plasma membrane"/>
    <property type="evidence" value="ECO:0007669"/>
    <property type="project" value="UniProtKB-SubCell"/>
</dbReference>
<comment type="function">
    <text evidence="1">Mediates high-affinity intracellular uptake of the rare oligo-element molybdenum.</text>
</comment>
<evidence type="ECO:0000313" key="14">
    <source>
        <dbReference type="Proteomes" id="UP000887013"/>
    </source>
</evidence>
<gene>
    <name evidence="13" type="primary">Mfsd5</name>
    <name evidence="13" type="ORF">NPIL_480811</name>
</gene>
<feature type="transmembrane region" description="Helical" evidence="12">
    <location>
        <begin position="102"/>
        <end position="122"/>
    </location>
</feature>
<feature type="transmembrane region" description="Helical" evidence="12">
    <location>
        <begin position="61"/>
        <end position="81"/>
    </location>
</feature>
<feature type="transmembrane region" description="Helical" evidence="12">
    <location>
        <begin position="134"/>
        <end position="157"/>
    </location>
</feature>
<evidence type="ECO:0000256" key="4">
    <source>
        <dbReference type="ARBA" id="ARBA00022448"/>
    </source>
</evidence>
<dbReference type="SUPFAM" id="SSF103473">
    <property type="entry name" value="MFS general substrate transporter"/>
    <property type="match status" value="1"/>
</dbReference>
<evidence type="ECO:0000256" key="8">
    <source>
        <dbReference type="ARBA" id="ARBA00023065"/>
    </source>
</evidence>
<feature type="transmembrane region" description="Helical" evidence="12">
    <location>
        <begin position="342"/>
        <end position="363"/>
    </location>
</feature>
<keyword evidence="14" id="KW-1185">Reference proteome</keyword>
<feature type="transmembrane region" description="Helical" evidence="12">
    <location>
        <begin position="307"/>
        <end position="330"/>
    </location>
</feature>
<dbReference type="EMBL" id="BMAW01088834">
    <property type="protein sequence ID" value="GFS36844.1"/>
    <property type="molecule type" value="Genomic_DNA"/>
</dbReference>
<keyword evidence="7 12" id="KW-1133">Transmembrane helix</keyword>
<keyword evidence="9 12" id="KW-0472">Membrane</keyword>
<keyword evidence="6 12" id="KW-0812">Transmembrane</keyword>
<feature type="transmembrane region" description="Helical" evidence="12">
    <location>
        <begin position="262"/>
        <end position="280"/>
    </location>
</feature>
<evidence type="ECO:0000256" key="12">
    <source>
        <dbReference type="SAM" id="Phobius"/>
    </source>
</evidence>
<evidence type="ECO:0000256" key="3">
    <source>
        <dbReference type="ARBA" id="ARBA00021242"/>
    </source>
</evidence>
<feature type="transmembrane region" description="Helical" evidence="12">
    <location>
        <begin position="459"/>
        <end position="481"/>
    </location>
</feature>
<dbReference type="OrthoDB" id="263957at2759"/>
<evidence type="ECO:0000256" key="1">
    <source>
        <dbReference type="ARBA" id="ARBA00003019"/>
    </source>
</evidence>
<dbReference type="InterPro" id="IPR036259">
    <property type="entry name" value="MFS_trans_sf"/>
</dbReference>
<name>A0A8X6I9L6_NEPPI</name>
<dbReference type="PANTHER" id="PTHR23516:SF1">
    <property type="entry name" value="MOLYBDATE-ANION TRANSPORTER"/>
    <property type="match status" value="1"/>
</dbReference>
<feature type="transmembrane region" description="Helical" evidence="12">
    <location>
        <begin position="397"/>
        <end position="421"/>
    </location>
</feature>
<evidence type="ECO:0000256" key="7">
    <source>
        <dbReference type="ARBA" id="ARBA00022989"/>
    </source>
</evidence>
<dbReference type="Gene3D" id="1.20.1250.20">
    <property type="entry name" value="MFS general substrate transporter like domains"/>
    <property type="match status" value="1"/>
</dbReference>
<comment type="caution">
    <text evidence="13">The sequence shown here is derived from an EMBL/GenBank/DDBJ whole genome shotgun (WGS) entry which is preliminary data.</text>
</comment>
<feature type="transmembrane region" description="Helical" evidence="12">
    <location>
        <begin position="433"/>
        <end position="453"/>
    </location>
</feature>
<proteinExistence type="predicted"/>
<evidence type="ECO:0000256" key="9">
    <source>
        <dbReference type="ARBA" id="ARBA00023136"/>
    </source>
</evidence>
<dbReference type="AlphaFoldDB" id="A0A8X6I9L6"/>
<keyword evidence="5" id="KW-1003">Cell membrane</keyword>
<feature type="transmembrane region" description="Helical" evidence="12">
    <location>
        <begin position="164"/>
        <end position="183"/>
    </location>
</feature>
<dbReference type="GO" id="GO:0015098">
    <property type="term" value="F:molybdate ion transmembrane transporter activity"/>
    <property type="evidence" value="ECO:0007669"/>
    <property type="project" value="InterPro"/>
</dbReference>
<keyword evidence="4" id="KW-0813">Transport</keyword>
<accession>A0A8X6I9L6</accession>
<organism evidence="13 14">
    <name type="scientific">Nephila pilipes</name>
    <name type="common">Giant wood spider</name>
    <name type="synonym">Nephila maculata</name>
    <dbReference type="NCBI Taxonomy" id="299642"/>
    <lineage>
        <taxon>Eukaryota</taxon>
        <taxon>Metazoa</taxon>
        <taxon>Ecdysozoa</taxon>
        <taxon>Arthropoda</taxon>
        <taxon>Chelicerata</taxon>
        <taxon>Arachnida</taxon>
        <taxon>Araneae</taxon>
        <taxon>Araneomorphae</taxon>
        <taxon>Entelegynae</taxon>
        <taxon>Araneoidea</taxon>
        <taxon>Nephilidae</taxon>
        <taxon>Nephila</taxon>
    </lineage>
</organism>
<evidence type="ECO:0000256" key="2">
    <source>
        <dbReference type="ARBA" id="ARBA00004651"/>
    </source>
</evidence>
<evidence type="ECO:0000313" key="13">
    <source>
        <dbReference type="EMBL" id="GFS36844.1"/>
    </source>
</evidence>
<dbReference type="Pfam" id="PF05631">
    <property type="entry name" value="MFS_5"/>
    <property type="match status" value="1"/>
</dbReference>